<dbReference type="InterPro" id="IPR019270">
    <property type="entry name" value="DUF2283"/>
</dbReference>
<evidence type="ECO:0000313" key="1">
    <source>
        <dbReference type="EMBL" id="KJL25106.1"/>
    </source>
</evidence>
<sequence>MGDLTYDPEVDAAYATIGRPIRPGEAARQVSVALPEGISGELLLDFDRDGHLLGVEILGASGLLRPEDVRGQ</sequence>
<dbReference type="GeneID" id="94445854"/>
<dbReference type="EMBL" id="JYIU01000029">
    <property type="protein sequence ID" value="KJL25106.1"/>
    <property type="molecule type" value="Genomic_DNA"/>
</dbReference>
<dbReference type="RefSeq" id="WP_045252988.1">
    <property type="nucleotide sequence ID" value="NZ_CP031425.1"/>
</dbReference>
<dbReference type="KEGG" id="mfol:DXT68_15790"/>
<evidence type="ECO:0008006" key="3">
    <source>
        <dbReference type="Google" id="ProtNLM"/>
    </source>
</evidence>
<dbReference type="PATRIC" id="fig|104336.4.peg.586"/>
<accession>A0A0F0L0L4</accession>
<gene>
    <name evidence="1" type="ORF">RN50_00565</name>
</gene>
<evidence type="ECO:0000313" key="2">
    <source>
        <dbReference type="Proteomes" id="UP000033572"/>
    </source>
</evidence>
<dbReference type="Pfam" id="PF10049">
    <property type="entry name" value="DUF2283"/>
    <property type="match status" value="1"/>
</dbReference>
<keyword evidence="2" id="KW-1185">Reference proteome</keyword>
<dbReference type="AlphaFoldDB" id="A0A0F0L0L4"/>
<organism evidence="1 2">
    <name type="scientific">Microbacterium foliorum</name>
    <dbReference type="NCBI Taxonomy" id="104336"/>
    <lineage>
        <taxon>Bacteria</taxon>
        <taxon>Bacillati</taxon>
        <taxon>Actinomycetota</taxon>
        <taxon>Actinomycetes</taxon>
        <taxon>Micrococcales</taxon>
        <taxon>Microbacteriaceae</taxon>
        <taxon>Microbacterium</taxon>
    </lineage>
</organism>
<proteinExistence type="predicted"/>
<name>A0A0F0L0L4_9MICO</name>
<reference evidence="1 2" key="1">
    <citation type="submission" date="2015-02" db="EMBL/GenBank/DDBJ databases">
        <title>Draft genome sequences of ten Microbacterium spp. with emphasis on heavy metal contaminated environments.</title>
        <authorList>
            <person name="Corretto E."/>
        </authorList>
    </citation>
    <scope>NUCLEOTIDE SEQUENCE [LARGE SCALE GENOMIC DNA]</scope>
    <source>
        <strain evidence="1 2">DSM 12966</strain>
    </source>
</reference>
<dbReference type="Proteomes" id="UP000033572">
    <property type="component" value="Unassembled WGS sequence"/>
</dbReference>
<comment type="caution">
    <text evidence="1">The sequence shown here is derived from an EMBL/GenBank/DDBJ whole genome shotgun (WGS) entry which is preliminary data.</text>
</comment>
<protein>
    <recommendedName>
        <fullName evidence="3">DUF2283 domain-containing protein</fullName>
    </recommendedName>
</protein>